<dbReference type="Pfam" id="PF02042">
    <property type="entry name" value="RWP-RK"/>
    <property type="match status" value="1"/>
</dbReference>
<accession>A0ABM1FIL8</accession>
<evidence type="ECO:0000256" key="3">
    <source>
        <dbReference type="ARBA" id="ARBA00023163"/>
    </source>
</evidence>
<evidence type="ECO:0000256" key="4">
    <source>
        <dbReference type="ARBA" id="ARBA00023242"/>
    </source>
</evidence>
<reference evidence="8" key="2">
    <citation type="submission" date="2025-08" db="UniProtKB">
        <authorList>
            <consortium name="RefSeq"/>
        </authorList>
    </citation>
    <scope>IDENTIFICATION</scope>
</reference>
<gene>
    <name evidence="8" type="primary">LOC107003538</name>
</gene>
<evidence type="ECO:0000313" key="7">
    <source>
        <dbReference type="Proteomes" id="UP000694930"/>
    </source>
</evidence>
<organism evidence="7 8">
    <name type="scientific">Solanum pennellii</name>
    <name type="common">Tomato</name>
    <name type="synonym">Lycopersicon pennellii</name>
    <dbReference type="NCBI Taxonomy" id="28526"/>
    <lineage>
        <taxon>Eukaryota</taxon>
        <taxon>Viridiplantae</taxon>
        <taxon>Streptophyta</taxon>
        <taxon>Embryophyta</taxon>
        <taxon>Tracheophyta</taxon>
        <taxon>Spermatophyta</taxon>
        <taxon>Magnoliopsida</taxon>
        <taxon>eudicotyledons</taxon>
        <taxon>Gunneridae</taxon>
        <taxon>Pentapetalae</taxon>
        <taxon>asterids</taxon>
        <taxon>lamiids</taxon>
        <taxon>Solanales</taxon>
        <taxon>Solanaceae</taxon>
        <taxon>Solanoideae</taxon>
        <taxon>Solaneae</taxon>
        <taxon>Solanum</taxon>
        <taxon>Solanum subgen. Lycopersicon</taxon>
    </lineage>
</organism>
<sequence>MYTSTKQNCIDYRSEIFEELEQLITFSDSPSSQPELNYHDVGASIGLDSSEIDEYWLEPFNSKEPAQLDASFLQQVAHETDSQSNVHIDRSGISQSKKKVAKERIEKTYGITRQVLEQQYFGMTLEQAAKHLNVSKSTLKRMSRICDIPRWPHHKTRKVDHHVSQGISLPVVADHLVLNMKNMSTVVDGRLLDNNDQVPIAPPRATDLVASLLNDLHIAREQNDALHTEIETMRTNLAESLGEVARLKEQLLQQQQDSIA</sequence>
<dbReference type="PANTHER" id="PTHR32002:SF62">
    <property type="entry name" value="PROTEIN NLP6-LIKE ISOFORM X1"/>
    <property type="match status" value="1"/>
</dbReference>
<evidence type="ECO:0000259" key="6">
    <source>
        <dbReference type="PROSITE" id="PS51519"/>
    </source>
</evidence>
<dbReference type="PROSITE" id="PS51519">
    <property type="entry name" value="RWP_RK"/>
    <property type="match status" value="1"/>
</dbReference>
<dbReference type="InterPro" id="IPR045012">
    <property type="entry name" value="NLP"/>
</dbReference>
<keyword evidence="1" id="KW-0805">Transcription regulation</keyword>
<evidence type="ECO:0000256" key="2">
    <source>
        <dbReference type="ARBA" id="ARBA00023125"/>
    </source>
</evidence>
<name>A0ABM1FIL8_SOLPN</name>
<evidence type="ECO:0000313" key="8">
    <source>
        <dbReference type="RefSeq" id="XP_015057362.1"/>
    </source>
</evidence>
<dbReference type="GeneID" id="107003538"/>
<protein>
    <submittedName>
        <fullName evidence="8">Uncharacterized protein LOC107003538</fullName>
    </submittedName>
</protein>
<keyword evidence="3" id="KW-0804">Transcription</keyword>
<dbReference type="Proteomes" id="UP000694930">
    <property type="component" value="Chromosome 11"/>
</dbReference>
<proteinExistence type="predicted"/>
<keyword evidence="2" id="KW-0238">DNA-binding</keyword>
<reference evidence="7" key="1">
    <citation type="journal article" date="2014" name="Nat. Genet.">
        <title>The genome of the stress-tolerant wild tomato species Solanum pennellii.</title>
        <authorList>
            <person name="Bolger A."/>
            <person name="Scossa F."/>
            <person name="Bolger M.E."/>
            <person name="Lanz C."/>
            <person name="Maumus F."/>
            <person name="Tohge T."/>
            <person name="Quesneville H."/>
            <person name="Alseekh S."/>
            <person name="Sorensen I."/>
            <person name="Lichtenstein G."/>
            <person name="Fich E.A."/>
            <person name="Conte M."/>
            <person name="Keller H."/>
            <person name="Schneeberger K."/>
            <person name="Schwacke R."/>
            <person name="Ofner I."/>
            <person name="Vrebalov J."/>
            <person name="Xu Y."/>
            <person name="Osorio S."/>
            <person name="Aflitos S.A."/>
            <person name="Schijlen E."/>
            <person name="Jimenez-Gomez J.M."/>
            <person name="Ryngajllo M."/>
            <person name="Kimura S."/>
            <person name="Kumar R."/>
            <person name="Koenig D."/>
            <person name="Headland L.R."/>
            <person name="Maloof J.N."/>
            <person name="Sinha N."/>
            <person name="van Ham R.C."/>
            <person name="Lankhorst R.K."/>
            <person name="Mao L."/>
            <person name="Vogel A."/>
            <person name="Arsova B."/>
            <person name="Panstruga R."/>
            <person name="Fei Z."/>
            <person name="Rose J.K."/>
            <person name="Zamir D."/>
            <person name="Carrari F."/>
            <person name="Giovannoni J.J."/>
            <person name="Weigel D."/>
            <person name="Usadel B."/>
            <person name="Fernie A.R."/>
        </authorList>
    </citation>
    <scope>NUCLEOTIDE SEQUENCE [LARGE SCALE GENOMIC DNA]</scope>
    <source>
        <strain evidence="7">cv. LA0716</strain>
    </source>
</reference>
<feature type="domain" description="RWP-RK" evidence="6">
    <location>
        <begin position="95"/>
        <end position="181"/>
    </location>
</feature>
<keyword evidence="4" id="KW-0539">Nucleus</keyword>
<evidence type="ECO:0000256" key="1">
    <source>
        <dbReference type="ARBA" id="ARBA00023015"/>
    </source>
</evidence>
<dbReference type="RefSeq" id="XP_015057362.1">
    <property type="nucleotide sequence ID" value="XM_015201876.2"/>
</dbReference>
<feature type="coiled-coil region" evidence="5">
    <location>
        <begin position="230"/>
        <end position="257"/>
    </location>
</feature>
<evidence type="ECO:0000256" key="5">
    <source>
        <dbReference type="SAM" id="Coils"/>
    </source>
</evidence>
<keyword evidence="7" id="KW-1185">Reference proteome</keyword>
<keyword evidence="5" id="KW-0175">Coiled coil</keyword>
<dbReference type="PANTHER" id="PTHR32002">
    <property type="entry name" value="PROTEIN NLP8"/>
    <property type="match status" value="1"/>
</dbReference>
<dbReference type="InterPro" id="IPR003035">
    <property type="entry name" value="RWP-RK_dom"/>
</dbReference>